<dbReference type="STRING" id="981085.W9SQ34"/>
<evidence type="ECO:0000256" key="1">
    <source>
        <dbReference type="ARBA" id="ARBA00006027"/>
    </source>
</evidence>
<evidence type="ECO:0000313" key="10">
    <source>
        <dbReference type="Proteomes" id="UP000030645"/>
    </source>
</evidence>
<keyword evidence="7" id="KW-0812">Transmembrane</keyword>
<dbReference type="InterPro" id="IPR006501">
    <property type="entry name" value="Pectinesterase_inhib_dom"/>
</dbReference>
<dbReference type="InterPro" id="IPR000070">
    <property type="entry name" value="Pectinesterase_cat"/>
</dbReference>
<comment type="similarity">
    <text evidence="2">In the C-terminal section; belongs to the pectinesterase family.</text>
</comment>
<dbReference type="PANTHER" id="PTHR31707">
    <property type="entry name" value="PECTINESTERASE"/>
    <property type="match status" value="1"/>
</dbReference>
<keyword evidence="6" id="KW-0325">Glycoprotein</keyword>
<dbReference type="Pfam" id="PF01095">
    <property type="entry name" value="Pectinesterase"/>
    <property type="match status" value="1"/>
</dbReference>
<dbReference type="GO" id="GO:0042545">
    <property type="term" value="P:cell wall modification"/>
    <property type="evidence" value="ECO:0007669"/>
    <property type="project" value="InterPro"/>
</dbReference>
<accession>W9SQ34</accession>
<evidence type="ECO:0000256" key="3">
    <source>
        <dbReference type="ARBA" id="ARBA00013229"/>
    </source>
</evidence>
<dbReference type="EC" id="3.1.1.11" evidence="3"/>
<keyword evidence="5" id="KW-1015">Disulfide bond</keyword>
<dbReference type="Proteomes" id="UP000030645">
    <property type="component" value="Unassembled WGS sequence"/>
</dbReference>
<dbReference type="SUPFAM" id="SSF101148">
    <property type="entry name" value="Plant invertase/pectin methylesterase inhibitor"/>
    <property type="match status" value="1"/>
</dbReference>
<gene>
    <name evidence="9" type="ORF">L484_000737</name>
</gene>
<feature type="domain" description="Pectinesterase inhibitor" evidence="8">
    <location>
        <begin position="20"/>
        <end position="152"/>
    </location>
</feature>
<keyword evidence="7" id="KW-0472">Membrane</keyword>
<name>W9SQ34_9ROSA</name>
<reference evidence="10" key="1">
    <citation type="submission" date="2013-01" db="EMBL/GenBank/DDBJ databases">
        <title>Draft Genome Sequence of a Mulberry Tree, Morus notabilis C.K. Schneid.</title>
        <authorList>
            <person name="He N."/>
            <person name="Zhao S."/>
        </authorList>
    </citation>
    <scope>NUCLEOTIDE SEQUENCE</scope>
</reference>
<evidence type="ECO:0000256" key="4">
    <source>
        <dbReference type="ARBA" id="ARBA00022801"/>
    </source>
</evidence>
<dbReference type="eggNOG" id="ENOG502RA2Q">
    <property type="taxonomic scope" value="Eukaryota"/>
</dbReference>
<evidence type="ECO:0000256" key="6">
    <source>
        <dbReference type="ARBA" id="ARBA00023180"/>
    </source>
</evidence>
<proteinExistence type="inferred from homology"/>
<comment type="similarity">
    <text evidence="1">In the N-terminal section; belongs to the PMEI family.</text>
</comment>
<keyword evidence="10" id="KW-1185">Reference proteome</keyword>
<feature type="transmembrane region" description="Helical" evidence="7">
    <location>
        <begin position="236"/>
        <end position="256"/>
    </location>
</feature>
<evidence type="ECO:0000256" key="5">
    <source>
        <dbReference type="ARBA" id="ARBA00023157"/>
    </source>
</evidence>
<dbReference type="EMBL" id="KE626409">
    <property type="protein sequence ID" value="EXC57187.1"/>
    <property type="molecule type" value="Genomic_DNA"/>
</dbReference>
<dbReference type="AlphaFoldDB" id="W9SQ34"/>
<sequence>MHCLVAILGGGGGNRLVVVATLLFSNTSDPEVIFKLCLRVAIDELSRLSKYPDELIAKTNDTRLKEALGVCKSVLDDAMDRLNDSVSSMEVRKEERLLSSSKIDDMQTWLSTTITDQETCLDALDELNSTITPQLRTKMQNSTEFASNSLAIVAKIIRVLAKLNVPIHRRLLGQSEDGFPEWLSAGDRRLLQDDQQNVLDKNKWNVMMIGDGKTKTIVSGSLNFIDGTPTFHTTTFGTILIPFAQIILTFSVTFYLV</sequence>
<dbReference type="NCBIfam" id="TIGR01614">
    <property type="entry name" value="PME_inhib"/>
    <property type="match status" value="1"/>
</dbReference>
<dbReference type="Gene3D" id="1.20.140.40">
    <property type="entry name" value="Invertase/pectin methylesterase inhibitor family protein"/>
    <property type="match status" value="1"/>
</dbReference>
<dbReference type="GO" id="GO:0030599">
    <property type="term" value="F:pectinesterase activity"/>
    <property type="evidence" value="ECO:0007669"/>
    <property type="project" value="UniProtKB-EC"/>
</dbReference>
<evidence type="ECO:0000313" key="9">
    <source>
        <dbReference type="EMBL" id="EXC57187.1"/>
    </source>
</evidence>
<dbReference type="FunFam" id="1.20.140.40:FF:000010">
    <property type="entry name" value="Pectinesterase"/>
    <property type="match status" value="1"/>
</dbReference>
<evidence type="ECO:0000256" key="2">
    <source>
        <dbReference type="ARBA" id="ARBA00007786"/>
    </source>
</evidence>
<dbReference type="SMART" id="SM00856">
    <property type="entry name" value="PMEI"/>
    <property type="match status" value="1"/>
</dbReference>
<evidence type="ECO:0000256" key="7">
    <source>
        <dbReference type="SAM" id="Phobius"/>
    </source>
</evidence>
<dbReference type="InterPro" id="IPR035513">
    <property type="entry name" value="Invertase/methylesterase_inhib"/>
</dbReference>
<dbReference type="GO" id="GO:0004857">
    <property type="term" value="F:enzyme inhibitor activity"/>
    <property type="evidence" value="ECO:0007669"/>
    <property type="project" value="InterPro"/>
</dbReference>
<organism evidence="9 10">
    <name type="scientific">Morus notabilis</name>
    <dbReference type="NCBI Taxonomy" id="981085"/>
    <lineage>
        <taxon>Eukaryota</taxon>
        <taxon>Viridiplantae</taxon>
        <taxon>Streptophyta</taxon>
        <taxon>Embryophyta</taxon>
        <taxon>Tracheophyta</taxon>
        <taxon>Spermatophyta</taxon>
        <taxon>Magnoliopsida</taxon>
        <taxon>eudicotyledons</taxon>
        <taxon>Gunneridae</taxon>
        <taxon>Pentapetalae</taxon>
        <taxon>rosids</taxon>
        <taxon>fabids</taxon>
        <taxon>Rosales</taxon>
        <taxon>Moraceae</taxon>
        <taxon>Moreae</taxon>
        <taxon>Morus</taxon>
    </lineage>
</organism>
<evidence type="ECO:0000259" key="8">
    <source>
        <dbReference type="SMART" id="SM00856"/>
    </source>
</evidence>
<dbReference type="Pfam" id="PF04043">
    <property type="entry name" value="PMEI"/>
    <property type="match status" value="1"/>
</dbReference>
<keyword evidence="7" id="KW-1133">Transmembrane helix</keyword>
<keyword evidence="4" id="KW-0378">Hydrolase</keyword>
<protein>
    <recommendedName>
        <fullName evidence="3">pectinesterase</fullName>
        <ecNumber evidence="3">3.1.1.11</ecNumber>
    </recommendedName>
</protein>
<dbReference type="CDD" id="cd15798">
    <property type="entry name" value="PMEI-like_3"/>
    <property type="match status" value="1"/>
</dbReference>